<proteinExistence type="predicted"/>
<feature type="compositionally biased region" description="Basic and acidic residues" evidence="1">
    <location>
        <begin position="897"/>
        <end position="911"/>
    </location>
</feature>
<feature type="compositionally biased region" description="Gly residues" evidence="1">
    <location>
        <begin position="816"/>
        <end position="829"/>
    </location>
</feature>
<dbReference type="PANTHER" id="PTHR37028">
    <property type="entry name" value="UNNAMED PRODUCT-RELATED"/>
    <property type="match status" value="1"/>
</dbReference>
<feature type="region of interest" description="Disordered" evidence="1">
    <location>
        <begin position="28"/>
        <end position="239"/>
    </location>
</feature>
<name>A0A9W7KTW9_9STRA</name>
<feature type="region of interest" description="Disordered" evidence="1">
    <location>
        <begin position="769"/>
        <end position="792"/>
    </location>
</feature>
<evidence type="ECO:0000256" key="1">
    <source>
        <dbReference type="SAM" id="MobiDB-lite"/>
    </source>
</evidence>
<evidence type="ECO:0000313" key="2">
    <source>
        <dbReference type="EMBL" id="GMI11359.1"/>
    </source>
</evidence>
<protein>
    <submittedName>
        <fullName evidence="2">Uncharacterized protein</fullName>
    </submittedName>
</protein>
<dbReference type="AlphaFoldDB" id="A0A9W7KTW9"/>
<dbReference type="EMBL" id="BRXW01000161">
    <property type="protein sequence ID" value="GMI11359.1"/>
    <property type="molecule type" value="Genomic_DNA"/>
</dbReference>
<feature type="compositionally biased region" description="Gly residues" evidence="1">
    <location>
        <begin position="511"/>
        <end position="527"/>
    </location>
</feature>
<dbReference type="OrthoDB" id="206177at2759"/>
<feature type="compositionally biased region" description="Polar residues" evidence="1">
    <location>
        <begin position="147"/>
        <end position="156"/>
    </location>
</feature>
<feature type="region of interest" description="Disordered" evidence="1">
    <location>
        <begin position="813"/>
        <end position="911"/>
    </location>
</feature>
<reference evidence="3" key="1">
    <citation type="journal article" date="2023" name="Commun. Biol.">
        <title>Genome analysis of Parmales, the sister group of diatoms, reveals the evolutionary specialization of diatoms from phago-mixotrophs to photoautotrophs.</title>
        <authorList>
            <person name="Ban H."/>
            <person name="Sato S."/>
            <person name="Yoshikawa S."/>
            <person name="Yamada K."/>
            <person name="Nakamura Y."/>
            <person name="Ichinomiya M."/>
            <person name="Sato N."/>
            <person name="Blanc-Mathieu R."/>
            <person name="Endo H."/>
            <person name="Kuwata A."/>
            <person name="Ogata H."/>
        </authorList>
    </citation>
    <scope>NUCLEOTIDE SEQUENCE [LARGE SCALE GENOMIC DNA]</scope>
    <source>
        <strain evidence="3">NIES 3700</strain>
    </source>
</reference>
<evidence type="ECO:0000313" key="3">
    <source>
        <dbReference type="Proteomes" id="UP001165122"/>
    </source>
</evidence>
<feature type="compositionally biased region" description="Polar residues" evidence="1">
    <location>
        <begin position="216"/>
        <end position="229"/>
    </location>
</feature>
<accession>A0A9W7KTW9</accession>
<feature type="region of interest" description="Disordered" evidence="1">
    <location>
        <begin position="494"/>
        <end position="527"/>
    </location>
</feature>
<feature type="compositionally biased region" description="Low complexity" evidence="1">
    <location>
        <begin position="110"/>
        <end position="120"/>
    </location>
</feature>
<feature type="compositionally biased region" description="Polar residues" evidence="1">
    <location>
        <begin position="94"/>
        <end position="108"/>
    </location>
</feature>
<dbReference type="Proteomes" id="UP001165122">
    <property type="component" value="Unassembled WGS sequence"/>
</dbReference>
<feature type="compositionally biased region" description="Gly residues" evidence="1">
    <location>
        <begin position="866"/>
        <end position="876"/>
    </location>
</feature>
<comment type="caution">
    <text evidence="2">The sequence shown here is derived from an EMBL/GenBank/DDBJ whole genome shotgun (WGS) entry which is preliminary data.</text>
</comment>
<feature type="compositionally biased region" description="Basic and acidic residues" evidence="1">
    <location>
        <begin position="197"/>
        <end position="207"/>
    </location>
</feature>
<keyword evidence="3" id="KW-1185">Reference proteome</keyword>
<gene>
    <name evidence="2" type="ORF">TrLO_g7780</name>
</gene>
<feature type="compositionally biased region" description="Basic and acidic residues" evidence="1">
    <location>
        <begin position="769"/>
        <end position="780"/>
    </location>
</feature>
<sequence>MSKKGEKISANVASKISAAMAMYLDSDDAPVASNKSSNMAHTNDLPPAPVVRAQQAGASGKAKKKSKLVDPTKGGGGQTGQVDPHSAATHTAPAYSSGSQSGNTQYVKQTAPAPSHTVPAVAPPAPPQSGEGYVVPSYLRKNKNISRESLGSSQLGEYTEGHHEGHPSGVREAPLSPDKTEIAGSRLYARAKQQQKSLHDRQADKPYKCTFVPKFETSNKSRGSTSRPTGQFKKGMTESASGQERFDCLYRNAQAITEKKQRTIRRRETNPEGCTFAPKFEAKKKKKQGETTGLDRLNNLYSDGKKIKAKLEMMKAEEVVPGFSPQITRKAKKVNEYRTDKTKDYAQRLYRDERSTGNKYAMLEQKQKNMQLEGCTFTPSLKTKTKRSSSAPKMRASWATNDTAGVTDRLYKYNAKTTAKKARLLEKQEEQLKRETPFKPQLETSHYNKHRVSSGKKFDVDRLMNQGGTQEKTAKREALLRAEAKKLTFQPKIPKRRATSAPKTRPTWMSVGGGEESAVLSGGGGGGEVVGTPVHMRLYDARSKVEETYMHLREESFMKEMRDCTFSPSIPLKKHEKTKISSHTPVWERLYDDRMSIAILREEIKAQKELTGCTFQPTGNATSHHRLTRGAELLVHKPLLERLAVSKDDYGRKLTLLEERKAELELRESTFQPNLSGAKTDKILKKGGIDKQRAAGKGVYERLHEEAKMQKIILENKKRAFDKQVMAECTFMPEVGVSLDDDTSVVSSSSLRIEKLAEPKSVNDKRFNLQHNKLEEEKRRPSGGKLTTGSKPTAMVKEASNVVNEIITSMANISSIGGGDSGSSEGGEGSVEEVEGEVGSTPKGLGLGMPLPSPAPTPILMSPGDVDGGGKGGKGAVGERGEKGVPDISLASDATPPEEKSKTKKDHLDEFDKWEEEMKAKLAL</sequence>
<organism evidence="2 3">
    <name type="scientific">Triparma laevis f. longispina</name>
    <dbReference type="NCBI Taxonomy" id="1714387"/>
    <lineage>
        <taxon>Eukaryota</taxon>
        <taxon>Sar</taxon>
        <taxon>Stramenopiles</taxon>
        <taxon>Ochrophyta</taxon>
        <taxon>Bolidophyceae</taxon>
        <taxon>Parmales</taxon>
        <taxon>Triparmaceae</taxon>
        <taxon>Triparma</taxon>
    </lineage>
</organism>
<dbReference type="PANTHER" id="PTHR37028:SF4">
    <property type="entry name" value="ALMS MOTIF DOMAIN-CONTAINING PROTEIN"/>
    <property type="match status" value="1"/>
</dbReference>